<feature type="transmembrane region" description="Helical" evidence="12">
    <location>
        <begin position="44"/>
        <end position="69"/>
    </location>
</feature>
<dbReference type="Pfam" id="PF01435">
    <property type="entry name" value="Peptidase_M48"/>
    <property type="match status" value="1"/>
</dbReference>
<keyword evidence="15" id="KW-1185">Reference proteome</keyword>
<feature type="transmembrane region" description="Helical" evidence="12">
    <location>
        <begin position="20"/>
        <end position="38"/>
    </location>
</feature>
<keyword evidence="5" id="KW-0479">Metal-binding</keyword>
<dbReference type="CDD" id="cd07339">
    <property type="entry name" value="M48B_HtpX_like"/>
    <property type="match status" value="1"/>
</dbReference>
<keyword evidence="10 12" id="KW-0472">Membrane</keyword>
<accession>A0ABM7QKT4</accession>
<feature type="domain" description="Peptidase M48" evidence="13">
    <location>
        <begin position="78"/>
        <end position="280"/>
    </location>
</feature>
<dbReference type="InterPro" id="IPR001915">
    <property type="entry name" value="Peptidase_M48"/>
</dbReference>
<dbReference type="Proteomes" id="UP000680679">
    <property type="component" value="Chromosome"/>
</dbReference>
<sequence>MAIDRAVLAEHASVNRAQTLLLVGALFAIGGLAGYVLFGARGLWLALAATLLTLVLEPLAAAPLTLALYRARPIRPDEAPQLWRTLKALAARAGLPAVPQPYYVPSPVVNAFAVGNLRQSAIALTDGLLARLNPRELAAVLAHETAHIANGDLRVMNLADYVSRLTGLFALVGQVGLILTLPAWLLGESELPWLGLLLLFFSPQLALLVQLGLSRVREFDADLTAARLTGDPQALASALAKIERVTRNWRAWVLPGWGNPEPSWLRTHPHTEERIRRLLALDLSHRPTLLHAADVWPGPRLMQTSPRWYPGGFWR</sequence>
<evidence type="ECO:0000256" key="7">
    <source>
        <dbReference type="ARBA" id="ARBA00022833"/>
    </source>
</evidence>
<keyword evidence="4 12" id="KW-0812">Transmembrane</keyword>
<gene>
    <name evidence="14" type="ORF">Atep_10650</name>
</gene>
<keyword evidence="2" id="KW-1003">Cell membrane</keyword>
<evidence type="ECO:0000313" key="15">
    <source>
        <dbReference type="Proteomes" id="UP000680679"/>
    </source>
</evidence>
<evidence type="ECO:0000256" key="4">
    <source>
        <dbReference type="ARBA" id="ARBA00022692"/>
    </source>
</evidence>
<comment type="similarity">
    <text evidence="11">Belongs to the peptidase M48 family.</text>
</comment>
<protein>
    <submittedName>
        <fullName evidence="14">Zn-dependent protease</fullName>
    </submittedName>
</protein>
<reference evidence="14 15" key="1">
    <citation type="submission" date="2021-04" db="EMBL/GenBank/DDBJ databases">
        <title>Complete genome sequencing of Allochromatium tepidum strain NZ.</title>
        <authorList>
            <person name="Tsukatani Y."/>
            <person name="Mori H."/>
        </authorList>
    </citation>
    <scope>NUCLEOTIDE SEQUENCE [LARGE SCALE GENOMIC DNA]</scope>
    <source>
        <strain evidence="14 15">NZ</strain>
    </source>
</reference>
<evidence type="ECO:0000256" key="9">
    <source>
        <dbReference type="ARBA" id="ARBA00023049"/>
    </source>
</evidence>
<dbReference type="Gene3D" id="3.30.2010.10">
    <property type="entry name" value="Metalloproteases ('zincins'), catalytic domain"/>
    <property type="match status" value="1"/>
</dbReference>
<name>A0ABM7QKT4_9GAMM</name>
<dbReference type="PANTHER" id="PTHR43221">
    <property type="entry name" value="PROTEASE HTPX"/>
    <property type="match status" value="1"/>
</dbReference>
<comment type="cofactor">
    <cofactor evidence="11">
        <name>Zn(2+)</name>
        <dbReference type="ChEBI" id="CHEBI:29105"/>
    </cofactor>
    <text evidence="11">Binds 1 zinc ion per subunit.</text>
</comment>
<evidence type="ECO:0000256" key="2">
    <source>
        <dbReference type="ARBA" id="ARBA00022475"/>
    </source>
</evidence>
<organism evidence="14 15">
    <name type="scientific">Allochromatium tepidum</name>
    <dbReference type="NCBI Taxonomy" id="553982"/>
    <lineage>
        <taxon>Bacteria</taxon>
        <taxon>Pseudomonadati</taxon>
        <taxon>Pseudomonadota</taxon>
        <taxon>Gammaproteobacteria</taxon>
        <taxon>Chromatiales</taxon>
        <taxon>Chromatiaceae</taxon>
        <taxon>Allochromatium</taxon>
    </lineage>
</organism>
<evidence type="ECO:0000256" key="11">
    <source>
        <dbReference type="RuleBase" id="RU003983"/>
    </source>
</evidence>
<evidence type="ECO:0000256" key="12">
    <source>
        <dbReference type="SAM" id="Phobius"/>
    </source>
</evidence>
<feature type="transmembrane region" description="Helical" evidence="12">
    <location>
        <begin position="191"/>
        <end position="209"/>
    </location>
</feature>
<evidence type="ECO:0000256" key="5">
    <source>
        <dbReference type="ARBA" id="ARBA00022723"/>
    </source>
</evidence>
<dbReference type="InterPro" id="IPR050083">
    <property type="entry name" value="HtpX_protease"/>
</dbReference>
<keyword evidence="6 11" id="KW-0378">Hydrolase</keyword>
<evidence type="ECO:0000256" key="3">
    <source>
        <dbReference type="ARBA" id="ARBA00022670"/>
    </source>
</evidence>
<feature type="transmembrane region" description="Helical" evidence="12">
    <location>
        <begin position="165"/>
        <end position="185"/>
    </location>
</feature>
<evidence type="ECO:0000256" key="1">
    <source>
        <dbReference type="ARBA" id="ARBA00004651"/>
    </source>
</evidence>
<keyword evidence="7 11" id="KW-0862">Zinc</keyword>
<evidence type="ECO:0000256" key="6">
    <source>
        <dbReference type="ARBA" id="ARBA00022801"/>
    </source>
</evidence>
<keyword evidence="9 11" id="KW-0482">Metalloprotease</keyword>
<evidence type="ECO:0000256" key="10">
    <source>
        <dbReference type="ARBA" id="ARBA00023136"/>
    </source>
</evidence>
<dbReference type="EMBL" id="AP024563">
    <property type="protein sequence ID" value="BCU06388.1"/>
    <property type="molecule type" value="Genomic_DNA"/>
</dbReference>
<dbReference type="RefSeq" id="WP_213380617.1">
    <property type="nucleotide sequence ID" value="NZ_AP024563.1"/>
</dbReference>
<dbReference type="PANTHER" id="PTHR43221:SF1">
    <property type="entry name" value="PROTEASE HTPX"/>
    <property type="match status" value="1"/>
</dbReference>
<dbReference type="GO" id="GO:0006508">
    <property type="term" value="P:proteolysis"/>
    <property type="evidence" value="ECO:0007669"/>
    <property type="project" value="UniProtKB-KW"/>
</dbReference>
<evidence type="ECO:0000256" key="8">
    <source>
        <dbReference type="ARBA" id="ARBA00022989"/>
    </source>
</evidence>
<evidence type="ECO:0000259" key="13">
    <source>
        <dbReference type="Pfam" id="PF01435"/>
    </source>
</evidence>
<dbReference type="GO" id="GO:0008233">
    <property type="term" value="F:peptidase activity"/>
    <property type="evidence" value="ECO:0007669"/>
    <property type="project" value="UniProtKB-KW"/>
</dbReference>
<proteinExistence type="inferred from homology"/>
<comment type="subcellular location">
    <subcellularLocation>
        <location evidence="1">Cell membrane</location>
        <topology evidence="1">Multi-pass membrane protein</topology>
    </subcellularLocation>
</comment>
<keyword evidence="8 12" id="KW-1133">Transmembrane helix</keyword>
<evidence type="ECO:0000313" key="14">
    <source>
        <dbReference type="EMBL" id="BCU06388.1"/>
    </source>
</evidence>
<keyword evidence="3 11" id="KW-0645">Protease</keyword>